<feature type="domain" description="HAT C-terminal dimerisation" evidence="1">
    <location>
        <begin position="124"/>
        <end position="187"/>
    </location>
</feature>
<keyword evidence="3" id="KW-1185">Reference proteome</keyword>
<dbReference type="Proteomes" id="UP000265618">
    <property type="component" value="Unassembled WGS sequence"/>
</dbReference>
<evidence type="ECO:0000259" key="1">
    <source>
        <dbReference type="Pfam" id="PF05699"/>
    </source>
</evidence>
<organism evidence="2 3">
    <name type="scientific">Kipferlia bialata</name>
    <dbReference type="NCBI Taxonomy" id="797122"/>
    <lineage>
        <taxon>Eukaryota</taxon>
        <taxon>Metamonada</taxon>
        <taxon>Carpediemonas-like organisms</taxon>
        <taxon>Kipferlia</taxon>
    </lineage>
</organism>
<dbReference type="Pfam" id="PF05699">
    <property type="entry name" value="Dimer_Tnp_hAT"/>
    <property type="match status" value="1"/>
</dbReference>
<feature type="non-terminal residue" evidence="2">
    <location>
        <position position="187"/>
    </location>
</feature>
<dbReference type="InterPro" id="IPR012337">
    <property type="entry name" value="RNaseH-like_sf"/>
</dbReference>
<evidence type="ECO:0000313" key="3">
    <source>
        <dbReference type="Proteomes" id="UP000265618"/>
    </source>
</evidence>
<proteinExistence type="predicted"/>
<dbReference type="EMBL" id="BDIP01010213">
    <property type="protein sequence ID" value="GIQ92663.1"/>
    <property type="molecule type" value="Genomic_DNA"/>
</dbReference>
<feature type="non-terminal residue" evidence="2">
    <location>
        <position position="1"/>
    </location>
</feature>
<accession>A0A9K3DEP4</accession>
<dbReference type="InterPro" id="IPR008906">
    <property type="entry name" value="HATC_C_dom"/>
</dbReference>
<evidence type="ECO:0000313" key="2">
    <source>
        <dbReference type="EMBL" id="GIQ92663.1"/>
    </source>
</evidence>
<dbReference type="SUPFAM" id="SSF53098">
    <property type="entry name" value="Ribonuclease H-like"/>
    <property type="match status" value="1"/>
</dbReference>
<reference evidence="2 3" key="1">
    <citation type="journal article" date="2018" name="PLoS ONE">
        <title>The draft genome of Kipferlia bialata reveals reductive genome evolution in fornicate parasites.</title>
        <authorList>
            <person name="Tanifuji G."/>
            <person name="Takabayashi S."/>
            <person name="Kume K."/>
            <person name="Takagi M."/>
            <person name="Nakayama T."/>
            <person name="Kamikawa R."/>
            <person name="Inagaki Y."/>
            <person name="Hashimoto T."/>
        </authorList>
    </citation>
    <scope>NUCLEOTIDE SEQUENCE [LARGE SCALE GENOMIC DNA]</scope>
    <source>
        <strain evidence="2">NY0173</strain>
    </source>
</reference>
<sequence>QWAYERDLACAILDSLSLRWGPKRRDEYGDLVLKSNRYHASTLLSAAQVLKPTYDSKNVSKDLEDVRSAGLTDYIVGKALALHTAMVATPACRMQGEFDSVAFTSSLTSWLDGRVVIPAAARLQQSDPVKFWPMVKVHPMLRRVAIYFCTMPASEAMVERSFSHHSVVHDMQKQARKNDIVQAILFL</sequence>
<protein>
    <recommendedName>
        <fullName evidence="1">HAT C-terminal dimerisation domain-containing protein</fullName>
    </recommendedName>
</protein>
<name>A0A9K3DEP4_9EUKA</name>
<gene>
    <name evidence="2" type="ORF">KIPB_016559</name>
</gene>
<dbReference type="AlphaFoldDB" id="A0A9K3DEP4"/>
<dbReference type="GO" id="GO:0046983">
    <property type="term" value="F:protein dimerization activity"/>
    <property type="evidence" value="ECO:0007669"/>
    <property type="project" value="InterPro"/>
</dbReference>
<comment type="caution">
    <text evidence="2">The sequence shown here is derived from an EMBL/GenBank/DDBJ whole genome shotgun (WGS) entry which is preliminary data.</text>
</comment>